<dbReference type="Gene3D" id="2.60.120.620">
    <property type="entry name" value="q2cbj1_9rhob like domain"/>
    <property type="match status" value="1"/>
</dbReference>
<accession>A0A1S8A4P4</accession>
<protein>
    <submittedName>
        <fullName evidence="3">Putative 2og-fe oxygenase superfamily protein</fullName>
    </submittedName>
</protein>
<organism evidence="3">
    <name type="scientific">Rosellinia necatrix</name>
    <name type="common">White root-rot fungus</name>
    <dbReference type="NCBI Taxonomy" id="77044"/>
    <lineage>
        <taxon>Eukaryota</taxon>
        <taxon>Fungi</taxon>
        <taxon>Dikarya</taxon>
        <taxon>Ascomycota</taxon>
        <taxon>Pezizomycotina</taxon>
        <taxon>Sordariomycetes</taxon>
        <taxon>Xylariomycetidae</taxon>
        <taxon>Xylariales</taxon>
        <taxon>Xylariaceae</taxon>
        <taxon>Rosellinia</taxon>
    </lineage>
</organism>
<dbReference type="EMBL" id="DF977446">
    <property type="protein sequence ID" value="GAW25067.1"/>
    <property type="molecule type" value="Genomic_DNA"/>
</dbReference>
<sequence length="386" mass="43438">MLPLESAQVPLIRDASRQAPFGRGDETLVDTSVRDTWELDTTQFRITNPAWDSFLNSTLYDASQRLGTSMVKAQLYKLLLYETGSFFKRHKDSEKAPGMIATLSICLPSRYKGGEVHLSHTGKGHVFDISKSIFDLSALAWYADVTHEIKPVTEGHRLALIYNIIHMGDGATSAEFLVKQDQKLHKIMSMLNLCFPTPKRLLYFLEHKYSRASLEIDHLKGQDRAVCTGSYAGGWYYEDDDEDKGPELVMDTVSTCGAEALASMVELHKNEILWPDPYSTRDADSESEGQDTGNEGAPREYRYHDSAAVLIPKSKLDQFVGSNIDTEVLFDLVVRDLEDHPEDPNVREVVVEFLSRLDNAAWDLSPMVLSLAWGMEKDTMFRAAIC</sequence>
<dbReference type="AlphaFoldDB" id="A0A1S8A4P4"/>
<dbReference type="Pfam" id="PF13640">
    <property type="entry name" value="2OG-FeII_Oxy_3"/>
    <property type="match status" value="1"/>
</dbReference>
<dbReference type="InterPro" id="IPR044862">
    <property type="entry name" value="Pro_4_hyd_alph_FE2OG_OXY"/>
</dbReference>
<dbReference type="OrthoDB" id="27483at2759"/>
<feature type="domain" description="Prolyl 4-hydroxylase alpha subunit Fe(2+) 2OG dioxygenase" evidence="2">
    <location>
        <begin position="77"/>
        <end position="163"/>
    </location>
</feature>
<evidence type="ECO:0000259" key="2">
    <source>
        <dbReference type="Pfam" id="PF13640"/>
    </source>
</evidence>
<proteinExistence type="predicted"/>
<dbReference type="PANTHER" id="PTHR33099">
    <property type="entry name" value="FE2OG DIOXYGENASE DOMAIN-CONTAINING PROTEIN"/>
    <property type="match status" value="1"/>
</dbReference>
<evidence type="ECO:0000313" key="3">
    <source>
        <dbReference type="EMBL" id="GAW25067.1"/>
    </source>
</evidence>
<keyword evidence="4" id="KW-1185">Reference proteome</keyword>
<evidence type="ECO:0000313" key="4">
    <source>
        <dbReference type="Proteomes" id="UP000054516"/>
    </source>
</evidence>
<feature type="region of interest" description="Disordered" evidence="1">
    <location>
        <begin position="278"/>
        <end position="299"/>
    </location>
</feature>
<evidence type="ECO:0000256" key="1">
    <source>
        <dbReference type="SAM" id="MobiDB-lite"/>
    </source>
</evidence>
<reference evidence="3" key="1">
    <citation type="submission" date="2016-03" db="EMBL/GenBank/DDBJ databases">
        <title>Draft genome sequence of Rosellinia necatrix.</title>
        <authorList>
            <person name="Kanematsu S."/>
        </authorList>
    </citation>
    <scope>NUCLEOTIDE SEQUENCE [LARGE SCALE GENOMIC DNA]</scope>
    <source>
        <strain evidence="3">W97</strain>
    </source>
</reference>
<name>A0A1S8A4P4_ROSNE</name>
<gene>
    <name evidence="3" type="ORF">SAMD00023353_0102930</name>
</gene>
<dbReference type="Proteomes" id="UP000054516">
    <property type="component" value="Unassembled WGS sequence"/>
</dbReference>
<dbReference type="PANTHER" id="PTHR33099:SF7">
    <property type="entry name" value="MYND-TYPE DOMAIN-CONTAINING PROTEIN"/>
    <property type="match status" value="1"/>
</dbReference>